<gene>
    <name evidence="2" type="ORF">MRATA1EN1_LOCUS26462</name>
</gene>
<keyword evidence="3" id="KW-1185">Reference proteome</keyword>
<evidence type="ECO:0000256" key="1">
    <source>
        <dbReference type="SAM" id="MobiDB-lite"/>
    </source>
</evidence>
<feature type="region of interest" description="Disordered" evidence="1">
    <location>
        <begin position="12"/>
        <end position="33"/>
    </location>
</feature>
<proteinExistence type="predicted"/>
<evidence type="ECO:0000313" key="3">
    <source>
        <dbReference type="Proteomes" id="UP001176941"/>
    </source>
</evidence>
<name>A0ABN8ZVP7_RANTA</name>
<protein>
    <submittedName>
        <fullName evidence="2">Uncharacterized protein</fullName>
    </submittedName>
</protein>
<dbReference type="Proteomes" id="UP001176941">
    <property type="component" value="Chromosome 7"/>
</dbReference>
<reference evidence="2" key="1">
    <citation type="submission" date="2023-04" db="EMBL/GenBank/DDBJ databases">
        <authorList>
            <consortium name="ELIXIR-Norway"/>
        </authorList>
    </citation>
    <scope>NUCLEOTIDE SEQUENCE [LARGE SCALE GENOMIC DNA]</scope>
</reference>
<dbReference type="EMBL" id="OX459943">
    <property type="protein sequence ID" value="CAI9177500.1"/>
    <property type="molecule type" value="Genomic_DNA"/>
</dbReference>
<sequence>MLSRGLPCWAHSPNLLHGHSAPPQPSPSASCRSFFGSPHGPTFILVPFPPPHLARLGDGQAIQSAVRPGHLELGDPLLDLGKEQETTRKPAGGGAVEPGHQDAQAEN</sequence>
<evidence type="ECO:0000313" key="2">
    <source>
        <dbReference type="EMBL" id="CAI9177500.1"/>
    </source>
</evidence>
<feature type="region of interest" description="Disordered" evidence="1">
    <location>
        <begin position="71"/>
        <end position="107"/>
    </location>
</feature>
<organism evidence="2 3">
    <name type="scientific">Rangifer tarandus platyrhynchus</name>
    <name type="common">Svalbard reindeer</name>
    <dbReference type="NCBI Taxonomy" id="3082113"/>
    <lineage>
        <taxon>Eukaryota</taxon>
        <taxon>Metazoa</taxon>
        <taxon>Chordata</taxon>
        <taxon>Craniata</taxon>
        <taxon>Vertebrata</taxon>
        <taxon>Euteleostomi</taxon>
        <taxon>Mammalia</taxon>
        <taxon>Eutheria</taxon>
        <taxon>Laurasiatheria</taxon>
        <taxon>Artiodactyla</taxon>
        <taxon>Ruminantia</taxon>
        <taxon>Pecora</taxon>
        <taxon>Cervidae</taxon>
        <taxon>Odocoileinae</taxon>
        <taxon>Rangifer</taxon>
    </lineage>
</organism>
<accession>A0ABN8ZVP7</accession>